<accession>A0A543B2J2</accession>
<evidence type="ECO:0000259" key="7">
    <source>
        <dbReference type="PROSITE" id="PS51012"/>
    </source>
</evidence>
<gene>
    <name evidence="8" type="ORF">FB566_4616</name>
</gene>
<dbReference type="OrthoDB" id="9778589at2"/>
<evidence type="ECO:0000256" key="6">
    <source>
        <dbReference type="RuleBase" id="RU361157"/>
    </source>
</evidence>
<feature type="transmembrane region" description="Helical" evidence="6">
    <location>
        <begin position="20"/>
        <end position="45"/>
    </location>
</feature>
<protein>
    <recommendedName>
        <fullName evidence="6">Transport permease protein</fullName>
    </recommendedName>
</protein>
<dbReference type="Pfam" id="PF01061">
    <property type="entry name" value="ABC2_membrane"/>
    <property type="match status" value="1"/>
</dbReference>
<dbReference type="PRINTS" id="PR00164">
    <property type="entry name" value="ABC2TRNSPORT"/>
</dbReference>
<feature type="transmembrane region" description="Helical" evidence="6">
    <location>
        <begin position="51"/>
        <end position="70"/>
    </location>
</feature>
<dbReference type="GO" id="GO:0046677">
    <property type="term" value="P:response to antibiotic"/>
    <property type="evidence" value="ECO:0007669"/>
    <property type="project" value="UniProtKB-KW"/>
</dbReference>
<organism evidence="8 9">
    <name type="scientific">Stackebrandtia endophytica</name>
    <dbReference type="NCBI Taxonomy" id="1496996"/>
    <lineage>
        <taxon>Bacteria</taxon>
        <taxon>Bacillati</taxon>
        <taxon>Actinomycetota</taxon>
        <taxon>Actinomycetes</taxon>
        <taxon>Glycomycetales</taxon>
        <taxon>Glycomycetaceae</taxon>
        <taxon>Stackebrandtia</taxon>
    </lineage>
</organism>
<dbReference type="PANTHER" id="PTHR43229:SF2">
    <property type="entry name" value="NODULATION PROTEIN J"/>
    <property type="match status" value="1"/>
</dbReference>
<evidence type="ECO:0000256" key="4">
    <source>
        <dbReference type="ARBA" id="ARBA00023136"/>
    </source>
</evidence>
<dbReference type="InParanoid" id="A0A543B2J2"/>
<dbReference type="PROSITE" id="PS51012">
    <property type="entry name" value="ABC_TM2"/>
    <property type="match status" value="1"/>
</dbReference>
<name>A0A543B2J2_9ACTN</name>
<feature type="transmembrane region" description="Helical" evidence="6">
    <location>
        <begin position="137"/>
        <end position="159"/>
    </location>
</feature>
<dbReference type="GO" id="GO:0140359">
    <property type="term" value="F:ABC-type transporter activity"/>
    <property type="evidence" value="ECO:0007669"/>
    <property type="project" value="InterPro"/>
</dbReference>
<feature type="transmembrane region" description="Helical" evidence="6">
    <location>
        <begin position="109"/>
        <end position="131"/>
    </location>
</feature>
<dbReference type="AlphaFoldDB" id="A0A543B2J2"/>
<comment type="caution">
    <text evidence="8">The sequence shown here is derived from an EMBL/GenBank/DDBJ whole genome shotgun (WGS) entry which is preliminary data.</text>
</comment>
<evidence type="ECO:0000256" key="2">
    <source>
        <dbReference type="ARBA" id="ARBA00022692"/>
    </source>
</evidence>
<sequence length="254" mass="27954">MTNMIHAFEHWMLNYRRVWVGTIFSGFVMPILFMVGIGLGVGAYVQDTSSIGGVSYAAFIAPGLLASTAMQITMGEMTWPVFGALRWGAQYKAMQASPLRPIDMLNGHLLYGMLRGFISAVVFLVVMVFFGVVSSGWAPLAVIPATLTAFSLVGLMYAYAVTVDSEIGLSIIQRFVIIPITLFSGVFFPLTQLPQALQAIAWISPLWHGAELSRWAVNGTPTPWFWGVHVLYLLALGAVGWWAAYRRLTIRLTI</sequence>
<comment type="similarity">
    <text evidence="6">Belongs to the ABC-2 integral membrane protein family.</text>
</comment>
<evidence type="ECO:0000256" key="5">
    <source>
        <dbReference type="ARBA" id="ARBA00023251"/>
    </source>
</evidence>
<evidence type="ECO:0000256" key="3">
    <source>
        <dbReference type="ARBA" id="ARBA00022989"/>
    </source>
</evidence>
<dbReference type="GO" id="GO:0043190">
    <property type="term" value="C:ATP-binding cassette (ABC) transporter complex"/>
    <property type="evidence" value="ECO:0007669"/>
    <property type="project" value="InterPro"/>
</dbReference>
<proteinExistence type="inferred from homology"/>
<dbReference type="InterPro" id="IPR051784">
    <property type="entry name" value="Nod_factor_ABC_transporter"/>
</dbReference>
<keyword evidence="6" id="KW-1003">Cell membrane</keyword>
<dbReference type="PIRSF" id="PIRSF006648">
    <property type="entry name" value="DrrB"/>
    <property type="match status" value="1"/>
</dbReference>
<keyword evidence="9" id="KW-1185">Reference proteome</keyword>
<keyword evidence="6" id="KW-0813">Transport</keyword>
<feature type="transmembrane region" description="Helical" evidence="6">
    <location>
        <begin position="171"/>
        <end position="190"/>
    </location>
</feature>
<evidence type="ECO:0000256" key="1">
    <source>
        <dbReference type="ARBA" id="ARBA00004141"/>
    </source>
</evidence>
<reference evidence="8 9" key="1">
    <citation type="submission" date="2019-06" db="EMBL/GenBank/DDBJ databases">
        <title>Sequencing the genomes of 1000 actinobacteria strains.</title>
        <authorList>
            <person name="Klenk H.-P."/>
        </authorList>
    </citation>
    <scope>NUCLEOTIDE SEQUENCE [LARGE SCALE GENOMIC DNA]</scope>
    <source>
        <strain evidence="8 9">DSM 45928</strain>
    </source>
</reference>
<dbReference type="InterPro" id="IPR013525">
    <property type="entry name" value="ABC2_TM"/>
</dbReference>
<keyword evidence="4 6" id="KW-0472">Membrane</keyword>
<evidence type="ECO:0000313" key="9">
    <source>
        <dbReference type="Proteomes" id="UP000317043"/>
    </source>
</evidence>
<dbReference type="RefSeq" id="WP_142044004.1">
    <property type="nucleotide sequence ID" value="NZ_JBHTGS010000002.1"/>
</dbReference>
<feature type="domain" description="ABC transmembrane type-2" evidence="7">
    <location>
        <begin position="21"/>
        <end position="251"/>
    </location>
</feature>
<dbReference type="PANTHER" id="PTHR43229">
    <property type="entry name" value="NODULATION PROTEIN J"/>
    <property type="match status" value="1"/>
</dbReference>
<feature type="transmembrane region" description="Helical" evidence="6">
    <location>
        <begin position="224"/>
        <end position="245"/>
    </location>
</feature>
<keyword evidence="5" id="KW-0046">Antibiotic resistance</keyword>
<keyword evidence="2 6" id="KW-0812">Transmembrane</keyword>
<dbReference type="Proteomes" id="UP000317043">
    <property type="component" value="Unassembled WGS sequence"/>
</dbReference>
<comment type="subcellular location">
    <subcellularLocation>
        <location evidence="6">Cell membrane</location>
        <topology evidence="6">Multi-pass membrane protein</topology>
    </subcellularLocation>
    <subcellularLocation>
        <location evidence="1">Membrane</location>
        <topology evidence="1">Multi-pass membrane protein</topology>
    </subcellularLocation>
</comment>
<evidence type="ECO:0000313" key="8">
    <source>
        <dbReference type="EMBL" id="TQL79016.1"/>
    </source>
</evidence>
<dbReference type="InterPro" id="IPR000412">
    <property type="entry name" value="ABC_2_transport"/>
</dbReference>
<dbReference type="EMBL" id="VFOW01000001">
    <property type="protein sequence ID" value="TQL79016.1"/>
    <property type="molecule type" value="Genomic_DNA"/>
</dbReference>
<dbReference type="InterPro" id="IPR047817">
    <property type="entry name" value="ABC2_TM_bact-type"/>
</dbReference>
<keyword evidence="3 6" id="KW-1133">Transmembrane helix</keyword>